<evidence type="ECO:0000256" key="2">
    <source>
        <dbReference type="ARBA" id="ARBA00023224"/>
    </source>
</evidence>
<dbReference type="InterPro" id="IPR004089">
    <property type="entry name" value="MCPsignal_dom"/>
</dbReference>
<reference evidence="6 7" key="1">
    <citation type="submission" date="2013-03" db="EMBL/GenBank/DDBJ databases">
        <title>Salinisphaera dokdonensis CL-ES53 Genome Sequencing.</title>
        <authorList>
            <person name="Li C."/>
            <person name="Lai Q."/>
            <person name="Shao Z."/>
        </authorList>
    </citation>
    <scope>NUCLEOTIDE SEQUENCE [LARGE SCALE GENOMIC DNA]</scope>
    <source>
        <strain evidence="6 7">CL-ES53</strain>
    </source>
</reference>
<dbReference type="Gene3D" id="1.10.287.950">
    <property type="entry name" value="Methyl-accepting chemotaxis protein"/>
    <property type="match status" value="1"/>
</dbReference>
<evidence type="ECO:0000313" key="7">
    <source>
        <dbReference type="Proteomes" id="UP001460888"/>
    </source>
</evidence>
<evidence type="ECO:0000256" key="4">
    <source>
        <dbReference type="PROSITE-ProRule" id="PRU00284"/>
    </source>
</evidence>
<feature type="domain" description="Methyl-accepting transducer" evidence="5">
    <location>
        <begin position="86"/>
        <end position="322"/>
    </location>
</feature>
<dbReference type="EMBL" id="APND01000001">
    <property type="protein sequence ID" value="MES1928714.1"/>
    <property type="molecule type" value="Genomic_DNA"/>
</dbReference>
<dbReference type="Pfam" id="PF00015">
    <property type="entry name" value="MCPsignal"/>
    <property type="match status" value="1"/>
</dbReference>
<gene>
    <name evidence="6" type="ORF">SADO_05625</name>
</gene>
<dbReference type="PANTHER" id="PTHR32089">
    <property type="entry name" value="METHYL-ACCEPTING CHEMOTAXIS PROTEIN MCPB"/>
    <property type="match status" value="1"/>
</dbReference>
<dbReference type="CDD" id="cd11386">
    <property type="entry name" value="MCP_signal"/>
    <property type="match status" value="1"/>
</dbReference>
<dbReference type="PROSITE" id="PS50111">
    <property type="entry name" value="CHEMOTAXIS_TRANSDUC_2"/>
    <property type="match status" value="1"/>
</dbReference>
<keyword evidence="7" id="KW-1185">Reference proteome</keyword>
<comment type="subcellular location">
    <subcellularLocation>
        <location evidence="1">Membrane</location>
    </subcellularLocation>
</comment>
<evidence type="ECO:0000259" key="5">
    <source>
        <dbReference type="PROSITE" id="PS50111"/>
    </source>
</evidence>
<evidence type="ECO:0000256" key="1">
    <source>
        <dbReference type="ARBA" id="ARBA00004370"/>
    </source>
</evidence>
<dbReference type="SUPFAM" id="SSF58104">
    <property type="entry name" value="Methyl-accepting chemotaxis protein (MCP) signaling domain"/>
    <property type="match status" value="1"/>
</dbReference>
<comment type="caution">
    <text evidence="6">The sequence shown here is derived from an EMBL/GenBank/DDBJ whole genome shotgun (WGS) entry which is preliminary data.</text>
</comment>
<evidence type="ECO:0000256" key="3">
    <source>
        <dbReference type="ARBA" id="ARBA00029447"/>
    </source>
</evidence>
<sequence length="566" mass="61111">MQRWIGLLLSLVFLLAALAVARYVENDWAIHAATALGLLAGLSFDRLGRIHAGNETGLERMGTFGLSAPGRDYLSLRRMAHRLVRRGGRTAIASAEVSQHADRLAGRLTEQDAVVRDAVSRMESITAAIEQVSASASQVSELASRSRGASQNSRDALEHVIVEMSALAQRSEEALDMLETLSKKTDSVRSVTGLIEEIAEQTNLLSLNASIEAARAGEHGRGFAVVAGEVRGLARRTADATKQVESLVEEIGASSQKVVDNIGHLMRRVSERATEVESVGAQLTTMSEDFDTVDTEIAGIADAMTDTRGHGRQVVQTLGTLQAHIVDGNRDMHALAEQAQSLMSAAEAVEGELAQQRLDSRHQQVYIQARKAADAIGKLFERAIKTGELSEAGLFDSRYEPIEGTNPPKYRTAYDSFTDRHLPAIQEPILETLQAAYVMACDQRGYIPTHNQHCSQTLTGDYETDLKHSRHKRIFDDATGSRCGAHTEALLVQTYKRDTGEVMHDLSVPIIVGGRHWGGLRIGYKPEPQTAPAEAAPQAAAVAAPAAPVAPAFGSTLSQGLNYATK</sequence>
<dbReference type="Proteomes" id="UP001460888">
    <property type="component" value="Unassembled WGS sequence"/>
</dbReference>
<name>A0ABV2AYI7_9GAMM</name>
<organism evidence="6 7">
    <name type="scientific">Salinisphaera dokdonensis CL-ES53</name>
    <dbReference type="NCBI Taxonomy" id="1304272"/>
    <lineage>
        <taxon>Bacteria</taxon>
        <taxon>Pseudomonadati</taxon>
        <taxon>Pseudomonadota</taxon>
        <taxon>Gammaproteobacteria</taxon>
        <taxon>Salinisphaerales</taxon>
        <taxon>Salinisphaeraceae</taxon>
        <taxon>Salinisphaera</taxon>
    </lineage>
</organism>
<evidence type="ECO:0000313" key="6">
    <source>
        <dbReference type="EMBL" id="MES1928714.1"/>
    </source>
</evidence>
<accession>A0ABV2AYI7</accession>
<dbReference type="SMART" id="SM00283">
    <property type="entry name" value="MA"/>
    <property type="match status" value="1"/>
</dbReference>
<dbReference type="RefSeq" id="WP_353109944.1">
    <property type="nucleotide sequence ID" value="NZ_APND01000001.1"/>
</dbReference>
<dbReference type="PANTHER" id="PTHR32089:SF120">
    <property type="entry name" value="METHYL-ACCEPTING CHEMOTAXIS PROTEIN TLPQ"/>
    <property type="match status" value="1"/>
</dbReference>
<keyword evidence="2 4" id="KW-0807">Transducer</keyword>
<proteinExistence type="inferred from homology"/>
<protein>
    <submittedName>
        <fullName evidence="6">Methyl-accepting chemotaxis sensory transducer</fullName>
    </submittedName>
</protein>
<comment type="similarity">
    <text evidence="3">Belongs to the methyl-accepting chemotaxis (MCP) protein family.</text>
</comment>